<evidence type="ECO:0000256" key="3">
    <source>
        <dbReference type="ARBA" id="ARBA00022452"/>
    </source>
</evidence>
<dbReference type="PANTHER" id="PTHR32552">
    <property type="entry name" value="FERRICHROME IRON RECEPTOR-RELATED"/>
    <property type="match status" value="1"/>
</dbReference>
<accession>A0ABV7NGB5</accession>
<comment type="similarity">
    <text evidence="11 12">Belongs to the TonB-dependent receptor family.</text>
</comment>
<evidence type="ECO:0000256" key="4">
    <source>
        <dbReference type="ARBA" id="ARBA00022496"/>
    </source>
</evidence>
<evidence type="ECO:0000256" key="10">
    <source>
        <dbReference type="ARBA" id="ARBA00023237"/>
    </source>
</evidence>
<evidence type="ECO:0000259" key="15">
    <source>
        <dbReference type="Pfam" id="PF07715"/>
    </source>
</evidence>
<keyword evidence="4" id="KW-0410">Iron transport</keyword>
<evidence type="ECO:0000256" key="5">
    <source>
        <dbReference type="ARBA" id="ARBA00022692"/>
    </source>
</evidence>
<evidence type="ECO:0000256" key="1">
    <source>
        <dbReference type="ARBA" id="ARBA00004571"/>
    </source>
</evidence>
<keyword evidence="5 11" id="KW-0812">Transmembrane</keyword>
<sequence>MKKMLCSSLSGLGLTISLCAAPAFAQEDAQAAGRGRDTDALLGEIVVTATKQAGGTNAQRAPVAISAFGEDQLRAMQIKDISQIAFKAPNVSMDDVGTTKGVANFSIRGLGVNSSIPSIDPAVGTFVDGIYQGINGGVVFDAFDLKSVEVLRGPQGVLFGRNVTGGAVLVNTTDPTDTLKYEFKASATSGLRGTGGSYTVSGVVRGPLVKDVLSAKLGVYYNKDDGWFERTVGAAKEDFGKSRTWLLRGGLKFTPSSDLSVLVKYEHGDSHGDGPAGQSHTNGDGVPGAWGNFSRDSFGFSIDEPGFYDSKWDQVSGEINLDVGPGTITNIAGYRRYKQEALSDIDSSPRDLFHANIDVKQHQFSDELRFNGDVADDIELTTGFFYFTQKIYYNEHRRLLGGARHQYGGGYQDQETFGLFANVDFKLTDALTISPGLRWSHERKDDKIASLSANVNKPCDIIDGTCPYDFTGKVSKGSWSPRLGIQYEISPTVRSYANYARAYRAGGFNFRNTATDLANFGPGPFRDEKVDSWELGFKTEPFGRARFNVAAFYMKIADMQREVNLSDPVSGVVQVIKNTADARIMGIEADATIPLAEGVVLEGSAGYTDGKYTNVIFDLNGDGLVNRADKDLDIPRLAPFTANIGLSVERDLPAVGTTTLRVGYSHRDSSAYTDNNRGQLNAADRIDASLAFHVLDDRGTITIFGQNLTNDVQIGGDTQLPARLGPVPLGGTFSPLSKGRVFGVELRFSN</sequence>
<dbReference type="InterPro" id="IPR039426">
    <property type="entry name" value="TonB-dep_rcpt-like"/>
</dbReference>
<feature type="domain" description="TonB-dependent receptor plug" evidence="15">
    <location>
        <begin position="59"/>
        <end position="167"/>
    </location>
</feature>
<evidence type="ECO:0000256" key="7">
    <source>
        <dbReference type="ARBA" id="ARBA00023065"/>
    </source>
</evidence>
<name>A0ABV7NGB5_9SPHN</name>
<keyword evidence="2 11" id="KW-0813">Transport</keyword>
<dbReference type="Pfam" id="PF07715">
    <property type="entry name" value="Plug"/>
    <property type="match status" value="1"/>
</dbReference>
<evidence type="ECO:0000256" key="12">
    <source>
        <dbReference type="RuleBase" id="RU003357"/>
    </source>
</evidence>
<dbReference type="Proteomes" id="UP001595681">
    <property type="component" value="Unassembled WGS sequence"/>
</dbReference>
<keyword evidence="10 11" id="KW-0998">Cell outer membrane</keyword>
<evidence type="ECO:0000313" key="16">
    <source>
        <dbReference type="EMBL" id="MFC3441489.1"/>
    </source>
</evidence>
<evidence type="ECO:0000259" key="14">
    <source>
        <dbReference type="Pfam" id="PF00593"/>
    </source>
</evidence>
<organism evidence="16 17">
    <name type="scientific">Sphingobium rhizovicinum</name>
    <dbReference type="NCBI Taxonomy" id="432308"/>
    <lineage>
        <taxon>Bacteria</taxon>
        <taxon>Pseudomonadati</taxon>
        <taxon>Pseudomonadota</taxon>
        <taxon>Alphaproteobacteria</taxon>
        <taxon>Sphingomonadales</taxon>
        <taxon>Sphingomonadaceae</taxon>
        <taxon>Sphingobium</taxon>
    </lineage>
</organism>
<dbReference type="InterPro" id="IPR012910">
    <property type="entry name" value="Plug_dom"/>
</dbReference>
<dbReference type="InterPro" id="IPR036942">
    <property type="entry name" value="Beta-barrel_TonB_sf"/>
</dbReference>
<evidence type="ECO:0000256" key="13">
    <source>
        <dbReference type="SAM" id="SignalP"/>
    </source>
</evidence>
<gene>
    <name evidence="16" type="ORF">ACFOKF_09860</name>
</gene>
<keyword evidence="3 11" id="KW-1134">Transmembrane beta strand</keyword>
<evidence type="ECO:0000313" key="17">
    <source>
        <dbReference type="Proteomes" id="UP001595681"/>
    </source>
</evidence>
<comment type="subcellular location">
    <subcellularLocation>
        <location evidence="1 11">Cell outer membrane</location>
        <topology evidence="1 11">Multi-pass membrane protein</topology>
    </subcellularLocation>
</comment>
<evidence type="ECO:0000256" key="9">
    <source>
        <dbReference type="ARBA" id="ARBA00023136"/>
    </source>
</evidence>
<dbReference type="SUPFAM" id="SSF56935">
    <property type="entry name" value="Porins"/>
    <property type="match status" value="1"/>
</dbReference>
<dbReference type="PROSITE" id="PS52016">
    <property type="entry name" value="TONB_DEPENDENT_REC_3"/>
    <property type="match status" value="1"/>
</dbReference>
<proteinExistence type="inferred from homology"/>
<evidence type="ECO:0000256" key="2">
    <source>
        <dbReference type="ARBA" id="ARBA00022448"/>
    </source>
</evidence>
<dbReference type="Pfam" id="PF00593">
    <property type="entry name" value="TonB_dep_Rec_b-barrel"/>
    <property type="match status" value="1"/>
</dbReference>
<dbReference type="RefSeq" id="WP_313231388.1">
    <property type="nucleotide sequence ID" value="NZ_JBHRVU010000004.1"/>
</dbReference>
<evidence type="ECO:0000256" key="11">
    <source>
        <dbReference type="PROSITE-ProRule" id="PRU01360"/>
    </source>
</evidence>
<keyword evidence="16" id="KW-0675">Receptor</keyword>
<dbReference type="EMBL" id="JBHRVU010000004">
    <property type="protein sequence ID" value="MFC3441489.1"/>
    <property type="molecule type" value="Genomic_DNA"/>
</dbReference>
<keyword evidence="17" id="KW-1185">Reference proteome</keyword>
<keyword evidence="13" id="KW-0732">Signal</keyword>
<dbReference type="InterPro" id="IPR000531">
    <property type="entry name" value="Beta-barrel_TonB"/>
</dbReference>
<feature type="signal peptide" evidence="13">
    <location>
        <begin position="1"/>
        <end position="25"/>
    </location>
</feature>
<dbReference type="CDD" id="cd01347">
    <property type="entry name" value="ligand_gated_channel"/>
    <property type="match status" value="1"/>
</dbReference>
<keyword evidence="7" id="KW-0406">Ion transport</keyword>
<feature type="chain" id="PRO_5045495136" evidence="13">
    <location>
        <begin position="26"/>
        <end position="750"/>
    </location>
</feature>
<feature type="domain" description="TonB-dependent receptor-like beta-barrel" evidence="14">
    <location>
        <begin position="273"/>
        <end position="708"/>
    </location>
</feature>
<dbReference type="Gene3D" id="2.40.170.20">
    <property type="entry name" value="TonB-dependent receptor, beta-barrel domain"/>
    <property type="match status" value="1"/>
</dbReference>
<keyword evidence="8 12" id="KW-0798">TonB box</keyword>
<reference evidence="17" key="1">
    <citation type="journal article" date="2019" name="Int. J. Syst. Evol. Microbiol.">
        <title>The Global Catalogue of Microorganisms (GCM) 10K type strain sequencing project: providing services to taxonomists for standard genome sequencing and annotation.</title>
        <authorList>
            <consortium name="The Broad Institute Genomics Platform"/>
            <consortium name="The Broad Institute Genome Sequencing Center for Infectious Disease"/>
            <person name="Wu L."/>
            <person name="Ma J."/>
        </authorList>
    </citation>
    <scope>NUCLEOTIDE SEQUENCE [LARGE SCALE GENOMIC DNA]</scope>
    <source>
        <strain evidence="17">CCM 7491</strain>
    </source>
</reference>
<keyword evidence="9 11" id="KW-0472">Membrane</keyword>
<evidence type="ECO:0000256" key="6">
    <source>
        <dbReference type="ARBA" id="ARBA00023004"/>
    </source>
</evidence>
<evidence type="ECO:0000256" key="8">
    <source>
        <dbReference type="ARBA" id="ARBA00023077"/>
    </source>
</evidence>
<dbReference type="PANTHER" id="PTHR32552:SF81">
    <property type="entry name" value="TONB-DEPENDENT OUTER MEMBRANE RECEPTOR"/>
    <property type="match status" value="1"/>
</dbReference>
<comment type="caution">
    <text evidence="16">The sequence shown here is derived from an EMBL/GenBank/DDBJ whole genome shotgun (WGS) entry which is preliminary data.</text>
</comment>
<keyword evidence="6" id="KW-0408">Iron</keyword>
<protein>
    <submittedName>
        <fullName evidence="16">TonB-dependent receptor</fullName>
    </submittedName>
</protein>